<dbReference type="AlphaFoldDB" id="A0A222WQU8"/>
<accession>A0A222WQU8</accession>
<dbReference type="PROSITE" id="PS51679">
    <property type="entry name" value="SAM_MT_C5"/>
    <property type="match status" value="1"/>
</dbReference>
<protein>
    <recommendedName>
        <fullName evidence="7">Cytosine-specific methyltransferase</fullName>
        <ecNumber evidence="7">2.1.1.37</ecNumber>
    </recommendedName>
</protein>
<dbReference type="EC" id="2.1.1.37" evidence="7"/>
<dbReference type="SUPFAM" id="SSF53335">
    <property type="entry name" value="S-adenosyl-L-methionine-dependent methyltransferases"/>
    <property type="match status" value="1"/>
</dbReference>
<evidence type="ECO:0000313" key="8">
    <source>
        <dbReference type="EMBL" id="ASR48990.1"/>
    </source>
</evidence>
<dbReference type="InterPro" id="IPR001525">
    <property type="entry name" value="C5_MeTfrase"/>
</dbReference>
<sequence>MSTYTGLSLFSGAGGMDVGFKKAGVNIVWSNELDKDACNTYEANHPESTLFRGDVRNAFNELEVYKGTDIIFGGPPCQGFSVAGKMDPNDERSTLIWTYLDAVRIIKPKAFVLENVSALAKLEKWKDVRTKMFQIANEMGYSCYPFLLNSSNYGVPQKRERVFFIGLLNKDIDVEKMLKRINVQEKPTKTIRETISHLGPAGSPNNPHTCEARITLASNPVLRKSPYAGMIFNGMGRPLDIEGIANTLPASMGGNKTPIIDEALLYHSASDNWIVDYHSKLMEGIMPEFTDAPSRLRRITLKEAALIQTFPEDYIFKGSKSAVYRQIGNAVPCLLAQAVASAVIDELDSKPIDFNLSGQISIDSYLQKPQKNLEEYISI</sequence>
<dbReference type="OrthoDB" id="9813719at2"/>
<keyword evidence="2 5" id="KW-0808">Transferase</keyword>
<name>A0A222WQU8_9BACL</name>
<keyword evidence="4" id="KW-0680">Restriction system</keyword>
<evidence type="ECO:0000256" key="1">
    <source>
        <dbReference type="ARBA" id="ARBA00022603"/>
    </source>
</evidence>
<gene>
    <name evidence="8" type="ORF">B4V02_20970</name>
</gene>
<dbReference type="PROSITE" id="PS00094">
    <property type="entry name" value="C5_MTASE_1"/>
    <property type="match status" value="1"/>
</dbReference>
<evidence type="ECO:0000256" key="6">
    <source>
        <dbReference type="RuleBase" id="RU000416"/>
    </source>
</evidence>
<dbReference type="InterPro" id="IPR050390">
    <property type="entry name" value="C5-Methyltransferase"/>
</dbReference>
<dbReference type="InterPro" id="IPR018117">
    <property type="entry name" value="C5_DNA_meth_AS"/>
</dbReference>
<evidence type="ECO:0000256" key="7">
    <source>
        <dbReference type="RuleBase" id="RU000417"/>
    </source>
</evidence>
<evidence type="ECO:0000256" key="4">
    <source>
        <dbReference type="ARBA" id="ARBA00022747"/>
    </source>
</evidence>
<dbReference type="GO" id="GO:0044027">
    <property type="term" value="P:negative regulation of gene expression via chromosomal CpG island methylation"/>
    <property type="evidence" value="ECO:0007669"/>
    <property type="project" value="TreeGrafter"/>
</dbReference>
<dbReference type="Proteomes" id="UP000214666">
    <property type="component" value="Chromosome"/>
</dbReference>
<evidence type="ECO:0000256" key="2">
    <source>
        <dbReference type="ARBA" id="ARBA00022679"/>
    </source>
</evidence>
<keyword evidence="1 5" id="KW-0489">Methyltransferase</keyword>
<dbReference type="GO" id="GO:0003886">
    <property type="term" value="F:DNA (cytosine-5-)-methyltransferase activity"/>
    <property type="evidence" value="ECO:0007669"/>
    <property type="project" value="UniProtKB-EC"/>
</dbReference>
<dbReference type="InterPro" id="IPR029063">
    <property type="entry name" value="SAM-dependent_MTases_sf"/>
</dbReference>
<comment type="catalytic activity">
    <reaction evidence="7">
        <text>a 2'-deoxycytidine in DNA + S-adenosyl-L-methionine = a 5-methyl-2'-deoxycytidine in DNA + S-adenosyl-L-homocysteine + H(+)</text>
        <dbReference type="Rhea" id="RHEA:13681"/>
        <dbReference type="Rhea" id="RHEA-COMP:11369"/>
        <dbReference type="Rhea" id="RHEA-COMP:11370"/>
        <dbReference type="ChEBI" id="CHEBI:15378"/>
        <dbReference type="ChEBI" id="CHEBI:57856"/>
        <dbReference type="ChEBI" id="CHEBI:59789"/>
        <dbReference type="ChEBI" id="CHEBI:85452"/>
        <dbReference type="ChEBI" id="CHEBI:85454"/>
        <dbReference type="EC" id="2.1.1.37"/>
    </reaction>
</comment>
<keyword evidence="9" id="KW-1185">Reference proteome</keyword>
<dbReference type="PRINTS" id="PR00105">
    <property type="entry name" value="C5METTRFRASE"/>
</dbReference>
<dbReference type="RefSeq" id="WP_094156265.1">
    <property type="nucleotide sequence ID" value="NZ_CP020028.1"/>
</dbReference>
<evidence type="ECO:0000256" key="3">
    <source>
        <dbReference type="ARBA" id="ARBA00022691"/>
    </source>
</evidence>
<dbReference type="Pfam" id="PF00145">
    <property type="entry name" value="DNA_methylase"/>
    <property type="match status" value="1"/>
</dbReference>
<dbReference type="Gene3D" id="3.90.120.10">
    <property type="entry name" value="DNA Methylase, subunit A, domain 2"/>
    <property type="match status" value="1"/>
</dbReference>
<dbReference type="GO" id="GO:0003677">
    <property type="term" value="F:DNA binding"/>
    <property type="evidence" value="ECO:0007669"/>
    <property type="project" value="TreeGrafter"/>
</dbReference>
<dbReference type="GO" id="GO:0032259">
    <property type="term" value="P:methylation"/>
    <property type="evidence" value="ECO:0007669"/>
    <property type="project" value="UniProtKB-KW"/>
</dbReference>
<reference evidence="8 9" key="1">
    <citation type="submission" date="2017-03" db="EMBL/GenBank/DDBJ databases">
        <title>Complete genome sequence of Paenibacillus Kribbensis producing bioflocculants.</title>
        <authorList>
            <person name="Lee H.-G."/>
            <person name="Oh H.-M."/>
        </authorList>
    </citation>
    <scope>NUCLEOTIDE SEQUENCE [LARGE SCALE GENOMIC DNA]</scope>
    <source>
        <strain evidence="8 9">AM49</strain>
    </source>
</reference>
<feature type="active site" evidence="5">
    <location>
        <position position="77"/>
    </location>
</feature>
<comment type="similarity">
    <text evidence="5 6">Belongs to the class I-like SAM-binding methyltransferase superfamily. C5-methyltransferase family.</text>
</comment>
<dbReference type="PANTHER" id="PTHR10629:SF52">
    <property type="entry name" value="DNA (CYTOSINE-5)-METHYLTRANSFERASE 1"/>
    <property type="match status" value="1"/>
</dbReference>
<proteinExistence type="inferred from homology"/>
<dbReference type="REBASE" id="213936">
    <property type="entry name" value="M.PkrAM49ORF20970P"/>
</dbReference>
<evidence type="ECO:0000313" key="9">
    <source>
        <dbReference type="Proteomes" id="UP000214666"/>
    </source>
</evidence>
<dbReference type="EMBL" id="CP020028">
    <property type="protein sequence ID" value="ASR48990.1"/>
    <property type="molecule type" value="Genomic_DNA"/>
</dbReference>
<dbReference type="GO" id="GO:0009307">
    <property type="term" value="P:DNA restriction-modification system"/>
    <property type="evidence" value="ECO:0007669"/>
    <property type="project" value="UniProtKB-KW"/>
</dbReference>
<dbReference type="KEGG" id="pkb:B4V02_20970"/>
<dbReference type="NCBIfam" id="TIGR00675">
    <property type="entry name" value="dcm"/>
    <property type="match status" value="1"/>
</dbReference>
<dbReference type="PANTHER" id="PTHR10629">
    <property type="entry name" value="CYTOSINE-SPECIFIC METHYLTRANSFERASE"/>
    <property type="match status" value="1"/>
</dbReference>
<keyword evidence="3 5" id="KW-0949">S-adenosyl-L-methionine</keyword>
<dbReference type="Gene3D" id="3.40.50.150">
    <property type="entry name" value="Vaccinia Virus protein VP39"/>
    <property type="match status" value="1"/>
</dbReference>
<evidence type="ECO:0000256" key="5">
    <source>
        <dbReference type="PROSITE-ProRule" id="PRU01016"/>
    </source>
</evidence>
<organism evidence="8 9">
    <name type="scientific">Paenibacillus kribbensis</name>
    <dbReference type="NCBI Taxonomy" id="172713"/>
    <lineage>
        <taxon>Bacteria</taxon>
        <taxon>Bacillati</taxon>
        <taxon>Bacillota</taxon>
        <taxon>Bacilli</taxon>
        <taxon>Bacillales</taxon>
        <taxon>Paenibacillaceae</taxon>
        <taxon>Paenibacillus</taxon>
    </lineage>
</organism>
<dbReference type="CDD" id="cd00315">
    <property type="entry name" value="Cyt_C5_DNA_methylase"/>
    <property type="match status" value="1"/>
</dbReference>